<dbReference type="GO" id="GO:0008764">
    <property type="term" value="F:UDP-N-acetylmuramoylalanine-D-glutamate ligase activity"/>
    <property type="evidence" value="ECO:0007669"/>
    <property type="project" value="UniProtKB-EC"/>
</dbReference>
<dbReference type="RefSeq" id="WP_170882318.1">
    <property type="nucleotide sequence ID" value="NZ_JABEYA020000002.1"/>
</dbReference>
<keyword evidence="7 8" id="KW-0133">Cell shape</keyword>
<comment type="function">
    <text evidence="7 8">Cell wall formation. Catalyzes the addition of glutamate to the nucleotide precursor UDP-N-acetylmuramoyl-L-alanine (UMA).</text>
</comment>
<comment type="caution">
    <text evidence="11">The sequence shown here is derived from an EMBL/GenBank/DDBJ whole genome shotgun (WGS) entry which is preliminary data.</text>
</comment>
<dbReference type="Gene3D" id="3.40.1190.10">
    <property type="entry name" value="Mur-like, catalytic domain"/>
    <property type="match status" value="1"/>
</dbReference>
<dbReference type="InterPro" id="IPR036565">
    <property type="entry name" value="Mur-like_cat_sf"/>
</dbReference>
<organism evidence="11 12">
    <name type="scientific">Vibrio ostreicida</name>
    <dbReference type="NCBI Taxonomy" id="526588"/>
    <lineage>
        <taxon>Bacteria</taxon>
        <taxon>Pseudomonadati</taxon>
        <taxon>Pseudomonadota</taxon>
        <taxon>Gammaproteobacteria</taxon>
        <taxon>Vibrionales</taxon>
        <taxon>Vibrionaceae</taxon>
        <taxon>Vibrio</taxon>
    </lineage>
</organism>
<keyword evidence="5 7" id="KW-0547">Nucleotide-binding</keyword>
<dbReference type="PANTHER" id="PTHR43692:SF1">
    <property type="entry name" value="UDP-N-ACETYLMURAMOYLALANINE--D-GLUTAMATE LIGASE"/>
    <property type="match status" value="1"/>
</dbReference>
<comment type="similarity">
    <text evidence="7">Belongs to the MurCDEF family.</text>
</comment>
<dbReference type="Pfam" id="PF21799">
    <property type="entry name" value="MurD-like_N"/>
    <property type="match status" value="1"/>
</dbReference>
<dbReference type="Gene3D" id="3.90.190.20">
    <property type="entry name" value="Mur ligase, C-terminal domain"/>
    <property type="match status" value="1"/>
</dbReference>
<accession>A0ABT8BQG3</accession>
<proteinExistence type="inferred from homology"/>
<evidence type="ECO:0000256" key="8">
    <source>
        <dbReference type="RuleBase" id="RU003664"/>
    </source>
</evidence>
<sequence length="439" mass="47720">MGRWQNIHNVVVVGLGVTGLSVVNYLTALPFDLSVHVIDTRDAPPGKKELPPHVTLHTGSWNIGWLLNADLVVVNPGIALATPAIQQVLRAGITVVGDIELFAWQVDKPVLAITGSNGKSTVTELAGLVASAAGVNVAIGGNIGVPALDLLEREADLYILELSSFQLETTSSLSLVAAAFLNLSEDHMDRYRDMEDYRQAKLRIFDHAQVCIVNADDTATYPDDHLSTVVEFSLNQRVKYHVELIEQTEYLCRDNVPILSCDELSLVGRHNIANALVVIALLTQANVDVSRGLDALRRYQGLAHRCQLVGESRGVKWINDSKATNVASTLAALSGLKLKGRLYLLAGGDGKGADFSQLQAPLSLLNVQLCCFGSDGDKLMPLHPEAKRFATMQESVEWICTQVQDGDMVMLSPACASFDQFKNFMVRGDAFVELVKQYA</sequence>
<evidence type="ECO:0000259" key="10">
    <source>
        <dbReference type="Pfam" id="PF08245"/>
    </source>
</evidence>
<protein>
    <recommendedName>
        <fullName evidence="7 8">UDP-N-acetylmuramoylalanine--D-glutamate ligase</fullName>
        <ecNumber evidence="7 8">6.3.2.9</ecNumber>
    </recommendedName>
    <alternativeName>
        <fullName evidence="7">D-glutamic acid-adding enzyme</fullName>
    </alternativeName>
    <alternativeName>
        <fullName evidence="7">UDP-N-acetylmuramoyl-L-alanyl-D-glutamate synthetase</fullName>
    </alternativeName>
</protein>
<dbReference type="InterPro" id="IPR004101">
    <property type="entry name" value="Mur_ligase_C"/>
</dbReference>
<keyword evidence="4 7" id="KW-0436">Ligase</keyword>
<feature type="domain" description="Mur ligase central" evidence="10">
    <location>
        <begin position="113"/>
        <end position="281"/>
    </location>
</feature>
<dbReference type="Gene3D" id="3.40.50.720">
    <property type="entry name" value="NAD(P)-binding Rossmann-like Domain"/>
    <property type="match status" value="1"/>
</dbReference>
<keyword evidence="7 8" id="KW-0961">Cell wall biogenesis/degradation</keyword>
<keyword evidence="3 7" id="KW-0963">Cytoplasm</keyword>
<evidence type="ECO:0000256" key="2">
    <source>
        <dbReference type="ARBA" id="ARBA00004752"/>
    </source>
</evidence>
<keyword evidence="7 8" id="KW-0131">Cell cycle</keyword>
<dbReference type="EMBL" id="JAUFQC010000001">
    <property type="protein sequence ID" value="MDN3609168.1"/>
    <property type="molecule type" value="Genomic_DNA"/>
</dbReference>
<gene>
    <name evidence="7 11" type="primary">murD</name>
    <name evidence="11" type="ORF">QWZ16_05450</name>
</gene>
<dbReference type="EC" id="6.3.2.9" evidence="7 8"/>
<evidence type="ECO:0000256" key="7">
    <source>
        <dbReference type="HAMAP-Rule" id="MF_00639"/>
    </source>
</evidence>
<dbReference type="InterPro" id="IPR036615">
    <property type="entry name" value="Mur_ligase_C_dom_sf"/>
</dbReference>
<dbReference type="NCBIfam" id="TIGR01087">
    <property type="entry name" value="murD"/>
    <property type="match status" value="1"/>
</dbReference>
<evidence type="ECO:0000256" key="6">
    <source>
        <dbReference type="ARBA" id="ARBA00022840"/>
    </source>
</evidence>
<evidence type="ECO:0000256" key="3">
    <source>
        <dbReference type="ARBA" id="ARBA00022490"/>
    </source>
</evidence>
<evidence type="ECO:0000256" key="5">
    <source>
        <dbReference type="ARBA" id="ARBA00022741"/>
    </source>
</evidence>
<dbReference type="SUPFAM" id="SSF53623">
    <property type="entry name" value="MurD-like peptide ligases, catalytic domain"/>
    <property type="match status" value="1"/>
</dbReference>
<dbReference type="HAMAP" id="MF_00639">
    <property type="entry name" value="MurD"/>
    <property type="match status" value="1"/>
</dbReference>
<feature type="domain" description="Mur ligase C-terminal" evidence="9">
    <location>
        <begin position="304"/>
        <end position="415"/>
    </location>
</feature>
<dbReference type="SUPFAM" id="SSF51984">
    <property type="entry name" value="MurCD N-terminal domain"/>
    <property type="match status" value="1"/>
</dbReference>
<keyword evidence="7 8" id="KW-0573">Peptidoglycan synthesis</keyword>
<name>A0ABT8BQG3_9VIBR</name>
<evidence type="ECO:0000313" key="11">
    <source>
        <dbReference type="EMBL" id="MDN3609168.1"/>
    </source>
</evidence>
<comment type="pathway">
    <text evidence="2 7 8">Cell wall biogenesis; peptidoglycan biosynthesis.</text>
</comment>
<comment type="catalytic activity">
    <reaction evidence="7 8">
        <text>UDP-N-acetyl-alpha-D-muramoyl-L-alanine + D-glutamate + ATP = UDP-N-acetyl-alpha-D-muramoyl-L-alanyl-D-glutamate + ADP + phosphate + H(+)</text>
        <dbReference type="Rhea" id="RHEA:16429"/>
        <dbReference type="ChEBI" id="CHEBI:15378"/>
        <dbReference type="ChEBI" id="CHEBI:29986"/>
        <dbReference type="ChEBI" id="CHEBI:30616"/>
        <dbReference type="ChEBI" id="CHEBI:43474"/>
        <dbReference type="ChEBI" id="CHEBI:83898"/>
        <dbReference type="ChEBI" id="CHEBI:83900"/>
        <dbReference type="ChEBI" id="CHEBI:456216"/>
        <dbReference type="EC" id="6.3.2.9"/>
    </reaction>
</comment>
<reference evidence="12" key="1">
    <citation type="journal article" date="2019" name="Int. J. Syst. Evol. Microbiol.">
        <title>The Global Catalogue of Microorganisms (GCM) 10K type strain sequencing project: providing services to taxonomists for standard genome sequencing and annotation.</title>
        <authorList>
            <consortium name="The Broad Institute Genomics Platform"/>
            <consortium name="The Broad Institute Genome Sequencing Center for Infectious Disease"/>
            <person name="Wu L."/>
            <person name="Ma J."/>
        </authorList>
    </citation>
    <scope>NUCLEOTIDE SEQUENCE [LARGE SCALE GENOMIC DNA]</scope>
    <source>
        <strain evidence="12">CECT 7398</strain>
    </source>
</reference>
<feature type="binding site" evidence="7">
    <location>
        <begin position="115"/>
        <end position="121"/>
    </location>
    <ligand>
        <name>ATP</name>
        <dbReference type="ChEBI" id="CHEBI:30616"/>
    </ligand>
</feature>
<dbReference type="SUPFAM" id="SSF53244">
    <property type="entry name" value="MurD-like peptide ligases, peptide-binding domain"/>
    <property type="match status" value="1"/>
</dbReference>
<keyword evidence="12" id="KW-1185">Reference proteome</keyword>
<dbReference type="Pfam" id="PF08245">
    <property type="entry name" value="Mur_ligase_M"/>
    <property type="match status" value="1"/>
</dbReference>
<comment type="subcellular location">
    <subcellularLocation>
        <location evidence="1 7 8">Cytoplasm</location>
    </subcellularLocation>
</comment>
<dbReference type="PANTHER" id="PTHR43692">
    <property type="entry name" value="UDP-N-ACETYLMURAMOYLALANINE--D-GLUTAMATE LIGASE"/>
    <property type="match status" value="1"/>
</dbReference>
<evidence type="ECO:0000313" key="12">
    <source>
        <dbReference type="Proteomes" id="UP001238540"/>
    </source>
</evidence>
<dbReference type="Proteomes" id="UP001238540">
    <property type="component" value="Unassembled WGS sequence"/>
</dbReference>
<dbReference type="InterPro" id="IPR013221">
    <property type="entry name" value="Mur_ligase_cen"/>
</dbReference>
<evidence type="ECO:0000259" key="9">
    <source>
        <dbReference type="Pfam" id="PF02875"/>
    </source>
</evidence>
<evidence type="ECO:0000256" key="1">
    <source>
        <dbReference type="ARBA" id="ARBA00004496"/>
    </source>
</evidence>
<dbReference type="Pfam" id="PF02875">
    <property type="entry name" value="Mur_ligase_C"/>
    <property type="match status" value="1"/>
</dbReference>
<evidence type="ECO:0000256" key="4">
    <source>
        <dbReference type="ARBA" id="ARBA00022598"/>
    </source>
</evidence>
<dbReference type="InterPro" id="IPR005762">
    <property type="entry name" value="MurD"/>
</dbReference>
<keyword evidence="6 7" id="KW-0067">ATP-binding</keyword>
<keyword evidence="7 8" id="KW-0132">Cell division</keyword>